<keyword evidence="1" id="KW-0472">Membrane</keyword>
<feature type="transmembrane region" description="Helical" evidence="1">
    <location>
        <begin position="207"/>
        <end position="227"/>
    </location>
</feature>
<evidence type="ECO:0000313" key="3">
    <source>
        <dbReference type="Proteomes" id="UP000606889"/>
    </source>
</evidence>
<keyword evidence="1" id="KW-0812">Transmembrane</keyword>
<sequence length="234" mass="25627">MKKVVFSGNAPSVSNDSWEYVFANCSPDLTLYYYPNATGFTTPDWHGYACYPLSSEETEEVQIDTLPQEQQTAAQSKVMAAIGIPSLNENQKLTYYDIQLVNPVTGEVYTKDNFPSEGIDVLIPYPDGMTKDNNTYRLFHFPNGVDGEMVEVTPLVLTDAGIQFHVDSLSPFALLSEQVTQSTTVTGTTTVSDTTKPPKTGDSSMDVTFLAILAIVAGSSCAATVIYRKRHHKA</sequence>
<organism evidence="2 3">
    <name type="scientific">Christensenella tenuis</name>
    <dbReference type="NCBI Taxonomy" id="2763033"/>
    <lineage>
        <taxon>Bacteria</taxon>
        <taxon>Bacillati</taxon>
        <taxon>Bacillota</taxon>
        <taxon>Clostridia</taxon>
        <taxon>Christensenellales</taxon>
        <taxon>Christensenellaceae</taxon>
        <taxon>Christensenella</taxon>
    </lineage>
</organism>
<reference evidence="2 3" key="1">
    <citation type="submission" date="2020-08" db="EMBL/GenBank/DDBJ databases">
        <title>Genome public.</title>
        <authorList>
            <person name="Liu C."/>
            <person name="Sun Q."/>
        </authorList>
    </citation>
    <scope>NUCLEOTIDE SEQUENCE [LARGE SCALE GENOMIC DNA]</scope>
    <source>
        <strain evidence="2 3">NSJ-35</strain>
    </source>
</reference>
<protein>
    <recommendedName>
        <fullName evidence="4">LPXTG cell wall anchor domain-containing protein</fullName>
    </recommendedName>
</protein>
<dbReference type="Proteomes" id="UP000606889">
    <property type="component" value="Unassembled WGS sequence"/>
</dbReference>
<accession>A0ABR7ECV3</accession>
<evidence type="ECO:0008006" key="4">
    <source>
        <dbReference type="Google" id="ProtNLM"/>
    </source>
</evidence>
<keyword evidence="1" id="KW-1133">Transmembrane helix</keyword>
<evidence type="ECO:0000256" key="1">
    <source>
        <dbReference type="SAM" id="Phobius"/>
    </source>
</evidence>
<keyword evidence="3" id="KW-1185">Reference proteome</keyword>
<dbReference type="EMBL" id="JACOON010000002">
    <property type="protein sequence ID" value="MBC5647609.1"/>
    <property type="molecule type" value="Genomic_DNA"/>
</dbReference>
<gene>
    <name evidence="2" type="ORF">H8S18_04610</name>
</gene>
<comment type="caution">
    <text evidence="2">The sequence shown here is derived from an EMBL/GenBank/DDBJ whole genome shotgun (WGS) entry which is preliminary data.</text>
</comment>
<dbReference type="RefSeq" id="WP_186857129.1">
    <property type="nucleotide sequence ID" value="NZ_JACOON010000002.1"/>
</dbReference>
<proteinExistence type="predicted"/>
<name>A0ABR7ECV3_9FIRM</name>
<evidence type="ECO:0000313" key="2">
    <source>
        <dbReference type="EMBL" id="MBC5647609.1"/>
    </source>
</evidence>